<gene>
    <name evidence="2" type="ORF">TMI583_LOCUS47751</name>
</gene>
<reference evidence="2" key="1">
    <citation type="submission" date="2021-02" db="EMBL/GenBank/DDBJ databases">
        <authorList>
            <person name="Nowell W R."/>
        </authorList>
    </citation>
    <scope>NUCLEOTIDE SEQUENCE</scope>
</reference>
<accession>A0A8S2XGJ2</accession>
<name>A0A8S2XGJ2_9BILA</name>
<evidence type="ECO:0000313" key="3">
    <source>
        <dbReference type="Proteomes" id="UP000682733"/>
    </source>
</evidence>
<dbReference type="AlphaFoldDB" id="A0A8S2XGJ2"/>
<keyword evidence="1" id="KW-1133">Transmembrane helix</keyword>
<protein>
    <submittedName>
        <fullName evidence="2">Uncharacterized protein</fullName>
    </submittedName>
</protein>
<feature type="non-terminal residue" evidence="2">
    <location>
        <position position="1"/>
    </location>
</feature>
<dbReference type="EMBL" id="CAJOBA010093914">
    <property type="protein sequence ID" value="CAF4495843.1"/>
    <property type="molecule type" value="Genomic_DNA"/>
</dbReference>
<dbReference type="Proteomes" id="UP000682733">
    <property type="component" value="Unassembled WGS sequence"/>
</dbReference>
<keyword evidence="1" id="KW-0472">Membrane</keyword>
<organism evidence="2 3">
    <name type="scientific">Didymodactylos carnosus</name>
    <dbReference type="NCBI Taxonomy" id="1234261"/>
    <lineage>
        <taxon>Eukaryota</taxon>
        <taxon>Metazoa</taxon>
        <taxon>Spiralia</taxon>
        <taxon>Gnathifera</taxon>
        <taxon>Rotifera</taxon>
        <taxon>Eurotatoria</taxon>
        <taxon>Bdelloidea</taxon>
        <taxon>Philodinida</taxon>
        <taxon>Philodinidae</taxon>
        <taxon>Didymodactylos</taxon>
    </lineage>
</organism>
<evidence type="ECO:0000313" key="2">
    <source>
        <dbReference type="EMBL" id="CAF4495843.1"/>
    </source>
</evidence>
<feature type="transmembrane region" description="Helical" evidence="1">
    <location>
        <begin position="20"/>
        <end position="45"/>
    </location>
</feature>
<evidence type="ECO:0000256" key="1">
    <source>
        <dbReference type="SAM" id="Phobius"/>
    </source>
</evidence>
<sequence length="124" mass="14246">VWFTYPIVLMFIMSFITELYRLKLIISVVAIINFLSILIVSYILFSPKSFLSISKTSKQCADHDYSSTNYNNNDFVKSTSSEHIKSELMNGNSALHLHSNNDEEEDDELYGPTYALLNNHNERA</sequence>
<comment type="caution">
    <text evidence="2">The sequence shown here is derived from an EMBL/GenBank/DDBJ whole genome shotgun (WGS) entry which is preliminary data.</text>
</comment>
<keyword evidence="1" id="KW-0812">Transmembrane</keyword>
<proteinExistence type="predicted"/>